<dbReference type="EMBL" id="JAAKZX010000356">
    <property type="protein sequence ID" value="NGO49214.1"/>
    <property type="molecule type" value="Genomic_DNA"/>
</dbReference>
<proteinExistence type="predicted"/>
<dbReference type="CDD" id="cd00093">
    <property type="entry name" value="HTH_XRE"/>
    <property type="match status" value="1"/>
</dbReference>
<protein>
    <submittedName>
        <fullName evidence="3">DUF2690 domain-containing protein</fullName>
    </submittedName>
</protein>
<reference evidence="3 4" key="1">
    <citation type="submission" date="2020-02" db="EMBL/GenBank/DDBJ databases">
        <title>Whole-genome analyses of novel actinobacteria.</title>
        <authorList>
            <person name="Sahin N."/>
            <person name="Tokatli A."/>
        </authorList>
    </citation>
    <scope>NUCLEOTIDE SEQUENCE [LARGE SCALE GENOMIC DNA]</scope>
    <source>
        <strain evidence="3 4">YC419</strain>
    </source>
</reference>
<feature type="compositionally biased region" description="Low complexity" evidence="1">
    <location>
        <begin position="169"/>
        <end position="178"/>
    </location>
</feature>
<comment type="caution">
    <text evidence="3">The sequence shown here is derived from an EMBL/GenBank/DDBJ whole genome shotgun (WGS) entry which is preliminary data.</text>
</comment>
<sequence length="298" mass="31033">MTRTAPSPERVRLAAALRELKERTGLSLAGLAERTAYSKSSWDRYLGGKALPPRQAVQDLCRLAREPDGRCLALWEIAESGWSGRATDGASSSTGAGTRTGAGTGTAPAPAPDPDPAATPPPPQPPPEGTRTGRKRAVMAVLASVCAVGVATVAAALLVLPHDEAEPQSSRSASPVSSTPGPRCRGNACEGRDPRHMKCRDADSLAVRRTATGAWLELHYSEKCGAGWARTWGTRIGDRLEMTAGGPLRSADIADDVDAESYVMTDMAATRPGVTLRACLLAAAGGKKECVSAPLEGQ</sequence>
<organism evidence="3 4">
    <name type="scientific">Streptomyces ureilyticus</name>
    <dbReference type="NCBI Taxonomy" id="1775131"/>
    <lineage>
        <taxon>Bacteria</taxon>
        <taxon>Bacillati</taxon>
        <taxon>Actinomycetota</taxon>
        <taxon>Actinomycetes</taxon>
        <taxon>Kitasatosporales</taxon>
        <taxon>Streptomycetaceae</taxon>
        <taxon>Streptomyces</taxon>
    </lineage>
</organism>
<accession>A0ABX0E6Z3</accession>
<keyword evidence="2" id="KW-1133">Transmembrane helix</keyword>
<dbReference type="InterPro" id="IPR001387">
    <property type="entry name" value="Cro/C1-type_HTH"/>
</dbReference>
<gene>
    <name evidence="3" type="ORF">G6048_46520</name>
</gene>
<dbReference type="InterPro" id="IPR021224">
    <property type="entry name" value="DUF2690"/>
</dbReference>
<feature type="region of interest" description="Disordered" evidence="1">
    <location>
        <begin position="83"/>
        <end position="134"/>
    </location>
</feature>
<evidence type="ECO:0000256" key="1">
    <source>
        <dbReference type="SAM" id="MobiDB-lite"/>
    </source>
</evidence>
<feature type="compositionally biased region" description="Pro residues" evidence="1">
    <location>
        <begin position="109"/>
        <end position="128"/>
    </location>
</feature>
<dbReference type="SUPFAM" id="SSF47413">
    <property type="entry name" value="lambda repressor-like DNA-binding domains"/>
    <property type="match status" value="1"/>
</dbReference>
<feature type="region of interest" description="Disordered" evidence="1">
    <location>
        <begin position="164"/>
        <end position="193"/>
    </location>
</feature>
<dbReference type="InterPro" id="IPR010982">
    <property type="entry name" value="Lambda_DNA-bd_dom_sf"/>
</dbReference>
<feature type="transmembrane region" description="Helical" evidence="2">
    <location>
        <begin position="137"/>
        <end position="160"/>
    </location>
</feature>
<keyword evidence="2" id="KW-0812">Transmembrane</keyword>
<evidence type="ECO:0000313" key="4">
    <source>
        <dbReference type="Proteomes" id="UP001518140"/>
    </source>
</evidence>
<feature type="compositionally biased region" description="Low complexity" evidence="1">
    <location>
        <begin position="84"/>
        <end position="97"/>
    </location>
</feature>
<keyword evidence="4" id="KW-1185">Reference proteome</keyword>
<dbReference type="Proteomes" id="UP001518140">
    <property type="component" value="Unassembled WGS sequence"/>
</dbReference>
<evidence type="ECO:0000256" key="2">
    <source>
        <dbReference type="SAM" id="Phobius"/>
    </source>
</evidence>
<dbReference type="Pfam" id="PF10901">
    <property type="entry name" value="DUF2690"/>
    <property type="match status" value="1"/>
</dbReference>
<evidence type="ECO:0000313" key="3">
    <source>
        <dbReference type="EMBL" id="NGO49214.1"/>
    </source>
</evidence>
<dbReference type="Pfam" id="PF13560">
    <property type="entry name" value="HTH_31"/>
    <property type="match status" value="1"/>
</dbReference>
<dbReference type="RefSeq" id="WP_165345658.1">
    <property type="nucleotide sequence ID" value="NZ_JAAKZX010000356.1"/>
</dbReference>
<keyword evidence="2" id="KW-0472">Membrane</keyword>
<name>A0ABX0E6Z3_9ACTN</name>